<dbReference type="AlphaFoldDB" id="A0AA37WSV9"/>
<evidence type="ECO:0000259" key="6">
    <source>
        <dbReference type="PROSITE" id="PS50125"/>
    </source>
</evidence>
<keyword evidence="8" id="KW-1185">Reference proteome</keyword>
<dbReference type="SUPFAM" id="SSF55073">
    <property type="entry name" value="Nucleotide cyclase"/>
    <property type="match status" value="1"/>
</dbReference>
<organism evidence="7 8">
    <name type="scientific">Methylobacterium tardum</name>
    <dbReference type="NCBI Taxonomy" id="374432"/>
    <lineage>
        <taxon>Bacteria</taxon>
        <taxon>Pseudomonadati</taxon>
        <taxon>Pseudomonadota</taxon>
        <taxon>Alphaproteobacteria</taxon>
        <taxon>Hyphomicrobiales</taxon>
        <taxon>Methylobacteriaceae</taxon>
        <taxon>Methylobacterium</taxon>
    </lineage>
</organism>
<keyword evidence="2" id="KW-1003">Cell membrane</keyword>
<dbReference type="Gene3D" id="3.30.70.1230">
    <property type="entry name" value="Nucleotide cyclase"/>
    <property type="match status" value="1"/>
</dbReference>
<proteinExistence type="predicted"/>
<feature type="domain" description="Guanylate cyclase" evidence="6">
    <location>
        <begin position="309"/>
        <end position="439"/>
    </location>
</feature>
<dbReference type="Proteomes" id="UP001157440">
    <property type="component" value="Unassembled WGS sequence"/>
</dbReference>
<gene>
    <name evidence="7" type="ORF">GCM10007890_42780</name>
</gene>
<comment type="subcellular location">
    <subcellularLocation>
        <location evidence="1">Cell membrane</location>
        <topology evidence="1">Multi-pass membrane protein</topology>
    </subcellularLocation>
</comment>
<dbReference type="PROSITE" id="PS50125">
    <property type="entry name" value="GUANYLATE_CYCLASE_2"/>
    <property type="match status" value="1"/>
</dbReference>
<evidence type="ECO:0000256" key="4">
    <source>
        <dbReference type="SAM" id="MobiDB-lite"/>
    </source>
</evidence>
<dbReference type="GO" id="GO:0006171">
    <property type="term" value="P:cAMP biosynthetic process"/>
    <property type="evidence" value="ECO:0007669"/>
    <property type="project" value="TreeGrafter"/>
</dbReference>
<dbReference type="PANTHER" id="PTHR43081">
    <property type="entry name" value="ADENYLATE CYCLASE, TERMINAL-DIFFERENTIATION SPECIFIC-RELATED"/>
    <property type="match status" value="1"/>
</dbReference>
<dbReference type="InterPro" id="IPR001054">
    <property type="entry name" value="A/G_cyclase"/>
</dbReference>
<dbReference type="CDD" id="cd19410">
    <property type="entry name" value="HK9-like_sensor"/>
    <property type="match status" value="1"/>
</dbReference>
<keyword evidence="3 5" id="KW-0472">Membrane</keyword>
<dbReference type="GO" id="GO:0004016">
    <property type="term" value="F:adenylate cyclase activity"/>
    <property type="evidence" value="ECO:0007669"/>
    <property type="project" value="UniProtKB-ARBA"/>
</dbReference>
<evidence type="ECO:0000313" key="7">
    <source>
        <dbReference type="EMBL" id="GLS72265.1"/>
    </source>
</evidence>
<accession>A0AA37WSV9</accession>
<evidence type="ECO:0000256" key="1">
    <source>
        <dbReference type="ARBA" id="ARBA00004651"/>
    </source>
</evidence>
<keyword evidence="5" id="KW-1133">Transmembrane helix</keyword>
<dbReference type="InterPro" id="IPR050697">
    <property type="entry name" value="Adenylyl/Guanylyl_Cyclase_3/4"/>
</dbReference>
<dbReference type="GO" id="GO:0035556">
    <property type="term" value="P:intracellular signal transduction"/>
    <property type="evidence" value="ECO:0007669"/>
    <property type="project" value="InterPro"/>
</dbReference>
<dbReference type="PANTHER" id="PTHR43081:SF17">
    <property type="entry name" value="BLL5647 PROTEIN"/>
    <property type="match status" value="1"/>
</dbReference>
<evidence type="ECO:0000256" key="5">
    <source>
        <dbReference type="SAM" id="Phobius"/>
    </source>
</evidence>
<dbReference type="InterPro" id="IPR029787">
    <property type="entry name" value="Nucleotide_cyclase"/>
</dbReference>
<evidence type="ECO:0000256" key="2">
    <source>
        <dbReference type="ARBA" id="ARBA00022475"/>
    </source>
</evidence>
<dbReference type="EMBL" id="BSPL01000020">
    <property type="protein sequence ID" value="GLS72265.1"/>
    <property type="molecule type" value="Genomic_DNA"/>
</dbReference>
<protein>
    <recommendedName>
        <fullName evidence="6">Guanylate cyclase domain-containing protein</fullName>
    </recommendedName>
</protein>
<evidence type="ECO:0000313" key="8">
    <source>
        <dbReference type="Proteomes" id="UP001157440"/>
    </source>
</evidence>
<dbReference type="Pfam" id="PF00211">
    <property type="entry name" value="Guanylate_cyc"/>
    <property type="match status" value="1"/>
</dbReference>
<keyword evidence="5" id="KW-0812">Transmembrane</keyword>
<evidence type="ECO:0000256" key="3">
    <source>
        <dbReference type="ARBA" id="ARBA00023136"/>
    </source>
</evidence>
<sequence length="505" mass="54495">MPACGVPLRVRARLRRPGTTADPIRRAASTLWDTDSRMHRASGMAVSTAPAPDLVDPAPDAASVRARMAARVQRSLRSRTVAWMTVGFATILVMTAIALGAFVYQQRGIDAVRHTVAVDGRLARVLSAVQDAETGQRGYLLTGDEAFLLPFTEGRPNADRQLDLLRDLVRDDPDQKSDLDALAGLIRRKLDEIGASVALMRGGDGAAARASVAGGRGKQVMDAIRDRVRLMEAHEADRMERRQAIVSRIALAIWVLVGALAVLFVLFAASALREATRRNRLSRFLPQELVLRLADGDGSLKAGRRQQAAIVFIDMRGSTALAESLDPHRLSEFLSAFRRRVTRLARLRGGVVDKFIGDGALVVFGLPEPGPDDAARALAFAQDLVAVIARWTDRAGPTEAVRIGVGVHYGEVFCGIIGEEARYEFTVLGDAVNVAARLEQATKLHGVPILVSEAARRAAGAPAAAWREVSREPLRGRRERMAYHTPAGPGAGRADVPLPTIETPP</sequence>
<dbReference type="GO" id="GO:0005886">
    <property type="term" value="C:plasma membrane"/>
    <property type="evidence" value="ECO:0007669"/>
    <property type="project" value="UniProtKB-SubCell"/>
</dbReference>
<name>A0AA37WSV9_9HYPH</name>
<dbReference type="Pfam" id="PF05227">
    <property type="entry name" value="CHASE3"/>
    <property type="match status" value="1"/>
</dbReference>
<reference evidence="8" key="1">
    <citation type="journal article" date="2019" name="Int. J. Syst. Evol. Microbiol.">
        <title>The Global Catalogue of Microorganisms (GCM) 10K type strain sequencing project: providing services to taxonomists for standard genome sequencing and annotation.</title>
        <authorList>
            <consortium name="The Broad Institute Genomics Platform"/>
            <consortium name="The Broad Institute Genome Sequencing Center for Infectious Disease"/>
            <person name="Wu L."/>
            <person name="Ma J."/>
        </authorList>
    </citation>
    <scope>NUCLEOTIDE SEQUENCE [LARGE SCALE GENOMIC DNA]</scope>
    <source>
        <strain evidence="8">NBRC 103632</strain>
    </source>
</reference>
<dbReference type="SMART" id="SM00044">
    <property type="entry name" value="CYCc"/>
    <property type="match status" value="1"/>
</dbReference>
<dbReference type="CDD" id="cd07302">
    <property type="entry name" value="CHD"/>
    <property type="match status" value="1"/>
</dbReference>
<feature type="transmembrane region" description="Helical" evidence="5">
    <location>
        <begin position="81"/>
        <end position="104"/>
    </location>
</feature>
<feature type="transmembrane region" description="Helical" evidence="5">
    <location>
        <begin position="249"/>
        <end position="272"/>
    </location>
</feature>
<feature type="region of interest" description="Disordered" evidence="4">
    <location>
        <begin position="475"/>
        <end position="505"/>
    </location>
</feature>
<comment type="caution">
    <text evidence="7">The sequence shown here is derived from an EMBL/GenBank/DDBJ whole genome shotgun (WGS) entry which is preliminary data.</text>
</comment>
<dbReference type="InterPro" id="IPR007891">
    <property type="entry name" value="CHASE3"/>
</dbReference>